<dbReference type="AlphaFoldDB" id="A0AAD4LGN3"/>
<dbReference type="Proteomes" id="UP001201163">
    <property type="component" value="Unassembled WGS sequence"/>
</dbReference>
<organism evidence="1 2">
    <name type="scientific">Lactarius akahatsu</name>
    <dbReference type="NCBI Taxonomy" id="416441"/>
    <lineage>
        <taxon>Eukaryota</taxon>
        <taxon>Fungi</taxon>
        <taxon>Dikarya</taxon>
        <taxon>Basidiomycota</taxon>
        <taxon>Agaricomycotina</taxon>
        <taxon>Agaricomycetes</taxon>
        <taxon>Russulales</taxon>
        <taxon>Russulaceae</taxon>
        <taxon>Lactarius</taxon>
    </lineage>
</organism>
<comment type="caution">
    <text evidence="1">The sequence shown here is derived from an EMBL/GenBank/DDBJ whole genome shotgun (WGS) entry which is preliminary data.</text>
</comment>
<gene>
    <name evidence="1" type="ORF">EDB92DRAFT_1797962</name>
</gene>
<protein>
    <submittedName>
        <fullName evidence="1">Uncharacterized protein</fullName>
    </submittedName>
</protein>
<dbReference type="EMBL" id="JAKELL010000025">
    <property type="protein sequence ID" value="KAH8991654.1"/>
    <property type="molecule type" value="Genomic_DNA"/>
</dbReference>
<proteinExistence type="predicted"/>
<accession>A0AAD4LGN3</accession>
<evidence type="ECO:0000313" key="2">
    <source>
        <dbReference type="Proteomes" id="UP001201163"/>
    </source>
</evidence>
<reference evidence="1" key="1">
    <citation type="submission" date="2022-01" db="EMBL/GenBank/DDBJ databases">
        <title>Comparative genomics reveals a dynamic genome evolution in the ectomycorrhizal milk-cap (Lactarius) mushrooms.</title>
        <authorList>
            <consortium name="DOE Joint Genome Institute"/>
            <person name="Lebreton A."/>
            <person name="Tang N."/>
            <person name="Kuo A."/>
            <person name="LaButti K."/>
            <person name="Drula E."/>
            <person name="Barry K."/>
            <person name="Clum A."/>
            <person name="Lipzen A."/>
            <person name="Mousain D."/>
            <person name="Ng V."/>
            <person name="Wang R."/>
            <person name="Wang X."/>
            <person name="Dai Y."/>
            <person name="Henrissat B."/>
            <person name="Grigoriev I.V."/>
            <person name="Guerin-Laguette A."/>
            <person name="Yu F."/>
            <person name="Martin F.M."/>
        </authorList>
    </citation>
    <scope>NUCLEOTIDE SEQUENCE</scope>
    <source>
        <strain evidence="1">QP</strain>
    </source>
</reference>
<sequence length="171" mass="18938">MPPVPLTIAGLPIGHYGISYDISARKTEDDLPNGWHSRRGESSEHIQKRLRDAGYVRHQYSDYRRPNSNPVAVWTDMVGLYQIQPPGELESTLSGLKMHYIHYLHDMDVTDQLRLGGAFSKTLRGPTSVALVDQVPAGLLNPAPAIPSPGFARPVHTMPSAMADDPNNYRV</sequence>
<evidence type="ECO:0000313" key="1">
    <source>
        <dbReference type="EMBL" id="KAH8991654.1"/>
    </source>
</evidence>
<name>A0AAD4LGN3_9AGAM</name>
<keyword evidence="2" id="KW-1185">Reference proteome</keyword>